<proteinExistence type="predicted"/>
<protein>
    <submittedName>
        <fullName evidence="1">Uncharacterized protein</fullName>
    </submittedName>
</protein>
<evidence type="ECO:0000313" key="2">
    <source>
        <dbReference type="Proteomes" id="UP000061468"/>
    </source>
</evidence>
<accession>A0AAC8XKF2</accession>
<evidence type="ECO:0000313" key="1">
    <source>
        <dbReference type="EMBL" id="AMJ79153.1"/>
    </source>
</evidence>
<sequence>MNPPNGGFLLSAPEKNNGVKVLYSLNIRTGYTFIASAVKSEKCTLTPLLTVCSTYGLLK</sequence>
<name>A0AAC8XKF2_9ALTE</name>
<reference evidence="1 2" key="1">
    <citation type="submission" date="2015-12" db="EMBL/GenBank/DDBJ databases">
        <title>Intraspecies pangenome expansion in the marine bacterium Alteromonas.</title>
        <authorList>
            <person name="Lopez-Perez M."/>
            <person name="Rodriguez-Valera F."/>
        </authorList>
    </citation>
    <scope>NUCLEOTIDE SEQUENCE [LARGE SCALE GENOMIC DNA]</scope>
    <source>
        <strain evidence="1 2">UM8</strain>
    </source>
</reference>
<dbReference type="AlphaFoldDB" id="A0AAC8XKF2"/>
<dbReference type="EMBL" id="CP013928">
    <property type="protein sequence ID" value="AMJ79153.1"/>
    <property type="molecule type" value="Genomic_DNA"/>
</dbReference>
<gene>
    <name evidence="1" type="ORF">AV942_13005</name>
</gene>
<organism evidence="1 2">
    <name type="scientific">Alteromonas mediterranea</name>
    <dbReference type="NCBI Taxonomy" id="314275"/>
    <lineage>
        <taxon>Bacteria</taxon>
        <taxon>Pseudomonadati</taxon>
        <taxon>Pseudomonadota</taxon>
        <taxon>Gammaproteobacteria</taxon>
        <taxon>Alteromonadales</taxon>
        <taxon>Alteromonadaceae</taxon>
        <taxon>Alteromonas/Salinimonas group</taxon>
        <taxon>Alteromonas</taxon>
    </lineage>
</organism>
<dbReference type="Proteomes" id="UP000061468">
    <property type="component" value="Chromosome"/>
</dbReference>